<dbReference type="OrthoDB" id="4093325at2759"/>
<dbReference type="AlphaFoldDB" id="A0A2T2NCH3"/>
<evidence type="ECO:0000313" key="1">
    <source>
        <dbReference type="EMBL" id="PSN62748.1"/>
    </source>
</evidence>
<evidence type="ECO:0000313" key="2">
    <source>
        <dbReference type="Proteomes" id="UP000240883"/>
    </source>
</evidence>
<gene>
    <name evidence="1" type="ORF">BS50DRAFT_577646</name>
</gene>
<protein>
    <recommendedName>
        <fullName evidence="3">Cell wall protein PhiA</fullName>
    </recommendedName>
</protein>
<proteinExistence type="predicted"/>
<keyword evidence="2" id="KW-1185">Reference proteome</keyword>
<sequence>MQFKNAAIAAATAATVAALPQITPVPEGGKFGLITIRSGSPIQNAGVQAVDSNLVVGAPSQNATCDRETNFATFFIQNEELHLYSENEVLQTIFVDRSGMGMGNVGFRTGTENLGRNWETKGWALNDNQLEFKGTGFQACPGALNGGWSLWLQGHPTPGWNQNCTGVSTAAIATEDPIACTYHEYSA</sequence>
<organism evidence="1 2">
    <name type="scientific">Corynespora cassiicola Philippines</name>
    <dbReference type="NCBI Taxonomy" id="1448308"/>
    <lineage>
        <taxon>Eukaryota</taxon>
        <taxon>Fungi</taxon>
        <taxon>Dikarya</taxon>
        <taxon>Ascomycota</taxon>
        <taxon>Pezizomycotina</taxon>
        <taxon>Dothideomycetes</taxon>
        <taxon>Pleosporomycetidae</taxon>
        <taxon>Pleosporales</taxon>
        <taxon>Corynesporascaceae</taxon>
        <taxon>Corynespora</taxon>
    </lineage>
</organism>
<name>A0A2T2NCH3_CORCC</name>
<evidence type="ECO:0008006" key="3">
    <source>
        <dbReference type="Google" id="ProtNLM"/>
    </source>
</evidence>
<accession>A0A2T2NCH3</accession>
<dbReference type="Proteomes" id="UP000240883">
    <property type="component" value="Unassembled WGS sequence"/>
</dbReference>
<dbReference type="EMBL" id="KZ678141">
    <property type="protein sequence ID" value="PSN62748.1"/>
    <property type="molecule type" value="Genomic_DNA"/>
</dbReference>
<reference evidence="1 2" key="1">
    <citation type="journal article" date="2018" name="Front. Microbiol.">
        <title>Genome-Wide Analysis of Corynespora cassiicola Leaf Fall Disease Putative Effectors.</title>
        <authorList>
            <person name="Lopez D."/>
            <person name="Ribeiro S."/>
            <person name="Label P."/>
            <person name="Fumanal B."/>
            <person name="Venisse J.S."/>
            <person name="Kohler A."/>
            <person name="de Oliveira R.R."/>
            <person name="Labutti K."/>
            <person name="Lipzen A."/>
            <person name="Lail K."/>
            <person name="Bauer D."/>
            <person name="Ohm R.A."/>
            <person name="Barry K.W."/>
            <person name="Spatafora J."/>
            <person name="Grigoriev I.V."/>
            <person name="Martin F.M."/>
            <person name="Pujade-Renaud V."/>
        </authorList>
    </citation>
    <scope>NUCLEOTIDE SEQUENCE [LARGE SCALE GENOMIC DNA]</scope>
    <source>
        <strain evidence="1 2">Philippines</strain>
    </source>
</reference>